<organism evidence="1">
    <name type="scientific">uncultured Acidimicrobiales bacterium</name>
    <dbReference type="NCBI Taxonomy" id="310071"/>
    <lineage>
        <taxon>Bacteria</taxon>
        <taxon>Bacillati</taxon>
        <taxon>Actinomycetota</taxon>
        <taxon>Acidimicrobiia</taxon>
        <taxon>Acidimicrobiales</taxon>
        <taxon>environmental samples</taxon>
    </lineage>
</organism>
<accession>A0A6J4IHJ3</accession>
<gene>
    <name evidence="1" type="ORF">AVDCRST_MAG20-2109</name>
</gene>
<name>A0A6J4IHJ3_9ACTN</name>
<reference evidence="1" key="1">
    <citation type="submission" date="2020-02" db="EMBL/GenBank/DDBJ databases">
        <authorList>
            <person name="Meier V. D."/>
        </authorList>
    </citation>
    <scope>NUCLEOTIDE SEQUENCE</scope>
    <source>
        <strain evidence="1">AVDCRST_MAG20</strain>
    </source>
</reference>
<dbReference type="EMBL" id="CADCSY010000096">
    <property type="protein sequence ID" value="CAA9250452.1"/>
    <property type="molecule type" value="Genomic_DNA"/>
</dbReference>
<protein>
    <submittedName>
        <fullName evidence="1">Uncharacterized protein</fullName>
    </submittedName>
</protein>
<proteinExistence type="predicted"/>
<evidence type="ECO:0000313" key="1">
    <source>
        <dbReference type="EMBL" id="CAA9250452.1"/>
    </source>
</evidence>
<sequence>MAERKKRTMSDDHKKAIAAGRDQSRAVAAYLEALENNKPKRGRKRTPETIDRQLAALDEKLSRANAISRLSIIQDRIDLLAAKEVLQNDVDLSTYEDDFVDVAAQYGERKGISYAAWRELGVPASVLKRAGIGRAASSG</sequence>
<dbReference type="AlphaFoldDB" id="A0A6J4IHJ3"/>